<comment type="caution">
    <text evidence="1">The sequence shown here is derived from an EMBL/GenBank/DDBJ whole genome shotgun (WGS) entry which is preliminary data.</text>
</comment>
<organism evidence="1 2">
    <name type="scientific">Candidatus Daviesbacteria bacterium GW2011_GWA2_40_9</name>
    <dbReference type="NCBI Taxonomy" id="1618424"/>
    <lineage>
        <taxon>Bacteria</taxon>
        <taxon>Candidatus Daviesiibacteriota</taxon>
    </lineage>
</organism>
<reference evidence="1 2" key="1">
    <citation type="journal article" date="2015" name="Nature">
        <title>rRNA introns, odd ribosomes, and small enigmatic genomes across a large radiation of phyla.</title>
        <authorList>
            <person name="Brown C.T."/>
            <person name="Hug L.A."/>
            <person name="Thomas B.C."/>
            <person name="Sharon I."/>
            <person name="Castelle C.J."/>
            <person name="Singh A."/>
            <person name="Wilkins M.J."/>
            <person name="Williams K.H."/>
            <person name="Banfield J.F."/>
        </authorList>
    </citation>
    <scope>NUCLEOTIDE SEQUENCE [LARGE SCALE GENOMIC DNA]</scope>
</reference>
<evidence type="ECO:0000313" key="1">
    <source>
        <dbReference type="EMBL" id="KKR83653.1"/>
    </source>
</evidence>
<evidence type="ECO:0000313" key="2">
    <source>
        <dbReference type="Proteomes" id="UP000034601"/>
    </source>
</evidence>
<gene>
    <name evidence="1" type="ORF">UU29_C0003G0055</name>
</gene>
<accession>A0A0G0U3J0</accession>
<protein>
    <submittedName>
        <fullName evidence="1">Uncharacterized protein</fullName>
    </submittedName>
</protein>
<sequence length="229" mass="26217">MDIDITKNIWYSPCYAIYNFKQLIQQIGVEKAFNKKKGLEAYITGIALLGVKHYEGRMWWLQVPDEDPPDILAATMSLNSKQVGVKNIQLVEVYRIEDRKKESIADTVKRKLKDKVYDPKTSLVGLINRDEAIKDLSDLNKQIEAVKPNIASVWIVGNIDPLQNNYIVAQLWPEVKSYKINIDQECKALSKFGVVLRTHRSMKRVSASTVKRIRVKREQIPTLIPGGSY</sequence>
<dbReference type="Proteomes" id="UP000034601">
    <property type="component" value="Unassembled WGS sequence"/>
</dbReference>
<dbReference type="EMBL" id="LCAB01000003">
    <property type="protein sequence ID" value="KKR83653.1"/>
    <property type="molecule type" value="Genomic_DNA"/>
</dbReference>
<proteinExistence type="predicted"/>
<name>A0A0G0U3J0_9BACT</name>
<dbReference type="AlphaFoldDB" id="A0A0G0U3J0"/>